<keyword evidence="2" id="KW-1185">Reference proteome</keyword>
<organism evidence="1 2">
    <name type="scientific">Antarctobacter heliothermus</name>
    <dbReference type="NCBI Taxonomy" id="74033"/>
    <lineage>
        <taxon>Bacteria</taxon>
        <taxon>Pseudomonadati</taxon>
        <taxon>Pseudomonadota</taxon>
        <taxon>Alphaproteobacteria</taxon>
        <taxon>Rhodobacterales</taxon>
        <taxon>Roseobacteraceae</taxon>
        <taxon>Antarctobacter</taxon>
    </lineage>
</organism>
<evidence type="ECO:0000313" key="1">
    <source>
        <dbReference type="EMBL" id="ASP20813.1"/>
    </source>
</evidence>
<evidence type="ECO:0000313" key="2">
    <source>
        <dbReference type="Proteomes" id="UP000203589"/>
    </source>
</evidence>
<accession>A0A222E3P8</accession>
<dbReference type="EMBL" id="CP022540">
    <property type="protein sequence ID" value="ASP20813.1"/>
    <property type="molecule type" value="Genomic_DNA"/>
</dbReference>
<dbReference type="KEGG" id="aht:ANTHELSMS3_02135"/>
<proteinExistence type="predicted"/>
<dbReference type="AlphaFoldDB" id="A0A222E3P8"/>
<dbReference type="SUPFAM" id="SSF52540">
    <property type="entry name" value="P-loop containing nucleoside triphosphate hydrolases"/>
    <property type="match status" value="1"/>
</dbReference>
<sequence>MARKHVIFHVGLPKTGTSAFQDALVLNRDALRARGIAFSRKQDVGSDFRSAARDTVRYGPSRLRQRRLDRAARRIRDWADAQKSPVVLITDENLLGWRVRDMYRMTFDRGPAQAMRALQKAFDGDEISWVLFRRDPAAHMQSSYRYAVKLRGVSADYDDWAREIGRPEALGQLVAEAEKAFGVAGHVFDMEEQIASPRFWGAPILELAGMCPEDVDALKPAPRTNAGVPDDLLEYVRRINAIGLEKEQRLKAVDVLLTMHSDLTDGVSRAAYGRVE</sequence>
<gene>
    <name evidence="1" type="ORF">ANTHELSMS3_02135</name>
</gene>
<dbReference type="RefSeq" id="WP_094034828.1">
    <property type="nucleotide sequence ID" value="NZ_CP022540.1"/>
</dbReference>
<dbReference type="InterPro" id="IPR027417">
    <property type="entry name" value="P-loop_NTPase"/>
</dbReference>
<protein>
    <recommendedName>
        <fullName evidence="3">Sulfotransferase family protein</fullName>
    </recommendedName>
</protein>
<reference evidence="1 2" key="1">
    <citation type="submission" date="2017-07" db="EMBL/GenBank/DDBJ databases">
        <title>Genome Sequence of Antarctobacter heliothermus Strain SMS3 Isolated from a culture of the Diatom Skeletonema marinoi.</title>
        <authorList>
            <person name="Topel M."/>
            <person name="Pinder M.I.M."/>
            <person name="Johansson O.N."/>
            <person name="Kourtchenko O."/>
            <person name="Godhe A."/>
            <person name="Clarke A.K."/>
        </authorList>
    </citation>
    <scope>NUCLEOTIDE SEQUENCE [LARGE SCALE GENOMIC DNA]</scope>
    <source>
        <strain evidence="1 2">SMS3</strain>
    </source>
</reference>
<dbReference type="OrthoDB" id="7762993at2"/>
<dbReference type="Gene3D" id="3.40.50.300">
    <property type="entry name" value="P-loop containing nucleotide triphosphate hydrolases"/>
    <property type="match status" value="1"/>
</dbReference>
<dbReference type="Proteomes" id="UP000203589">
    <property type="component" value="Chromosome"/>
</dbReference>
<evidence type="ECO:0008006" key="3">
    <source>
        <dbReference type="Google" id="ProtNLM"/>
    </source>
</evidence>
<name>A0A222E3P8_9RHOB</name>